<evidence type="ECO:0000256" key="5">
    <source>
        <dbReference type="ARBA" id="ARBA00023157"/>
    </source>
</evidence>
<organism evidence="9 10">
    <name type="scientific">Lithohypha guttulata</name>
    <dbReference type="NCBI Taxonomy" id="1690604"/>
    <lineage>
        <taxon>Eukaryota</taxon>
        <taxon>Fungi</taxon>
        <taxon>Dikarya</taxon>
        <taxon>Ascomycota</taxon>
        <taxon>Pezizomycotina</taxon>
        <taxon>Eurotiomycetes</taxon>
        <taxon>Chaetothyriomycetidae</taxon>
        <taxon>Chaetothyriales</taxon>
        <taxon>Trichomeriaceae</taxon>
        <taxon>Lithohypha</taxon>
    </lineage>
</organism>
<dbReference type="InterPro" id="IPR029058">
    <property type="entry name" value="AB_hydrolase_fold"/>
</dbReference>
<feature type="chain" id="PRO_5046072231" description="Palmitoyl-protein thioesterase 1" evidence="8">
    <location>
        <begin position="17"/>
        <end position="359"/>
    </location>
</feature>
<keyword evidence="10" id="KW-1185">Reference proteome</keyword>
<dbReference type="PANTHER" id="PTHR11247">
    <property type="entry name" value="PALMITOYL-PROTEIN THIOESTERASE/DOLICHYLDIPHOSPHATASE 1"/>
    <property type="match status" value="1"/>
</dbReference>
<dbReference type="Pfam" id="PF02089">
    <property type="entry name" value="Palm_thioest"/>
    <property type="match status" value="1"/>
</dbReference>
<feature type="signal peptide" evidence="8">
    <location>
        <begin position="1"/>
        <end position="16"/>
    </location>
</feature>
<comment type="caution">
    <text evidence="9">The sequence shown here is derived from an EMBL/GenBank/DDBJ whole genome shotgun (WGS) entry which is preliminary data.</text>
</comment>
<evidence type="ECO:0000256" key="7">
    <source>
        <dbReference type="ARBA" id="ARBA00031934"/>
    </source>
</evidence>
<evidence type="ECO:0000313" key="10">
    <source>
        <dbReference type="Proteomes" id="UP001345013"/>
    </source>
</evidence>
<reference evidence="9 10" key="1">
    <citation type="submission" date="2023-08" db="EMBL/GenBank/DDBJ databases">
        <title>Black Yeasts Isolated from many extreme environments.</title>
        <authorList>
            <person name="Coleine C."/>
            <person name="Stajich J.E."/>
            <person name="Selbmann L."/>
        </authorList>
    </citation>
    <scope>NUCLEOTIDE SEQUENCE [LARGE SCALE GENOMIC DNA]</scope>
    <source>
        <strain evidence="9 10">CCFEE 5885</strain>
    </source>
</reference>
<evidence type="ECO:0000256" key="1">
    <source>
        <dbReference type="ARBA" id="ARBA00012423"/>
    </source>
</evidence>
<keyword evidence="6" id="KW-0325">Glycoprotein</keyword>
<dbReference type="Proteomes" id="UP001345013">
    <property type="component" value="Unassembled WGS sequence"/>
</dbReference>
<dbReference type="Gene3D" id="3.40.50.1820">
    <property type="entry name" value="alpha/beta hydrolase"/>
    <property type="match status" value="1"/>
</dbReference>
<dbReference type="PANTHER" id="PTHR11247:SF8">
    <property type="entry name" value="PALMITOYL-PROTEIN THIOESTERASE 1"/>
    <property type="match status" value="1"/>
</dbReference>
<proteinExistence type="predicted"/>
<dbReference type="EMBL" id="JAVRRG010000009">
    <property type="protein sequence ID" value="KAK5099692.1"/>
    <property type="molecule type" value="Genomic_DNA"/>
</dbReference>
<dbReference type="SUPFAM" id="SSF53474">
    <property type="entry name" value="alpha/beta-Hydrolases"/>
    <property type="match status" value="1"/>
</dbReference>
<sequence length="359" mass="39972">MFSKALLLASTVSSLALPPPQVNLQALLSTPLTIIRDDLSATPLTKQTQKPSDDDDDDPLPVILWHGLGDASNAAGLKDTADLIEEVHPGTYVHLITATSLPDDRSASFFGNVTEQIDTVCQALLNDPILSTAPAVDAVGFSQGGQFLRGYIERCNNPPVRSLLTFGSQHNGISAFERCKSATDFVCHAANALLKSSTVWSHYVQSHLVPAQYYRDSDDYENYLNYSNFLADVNNERPHKNETYKKNLASLENFVMVMFEDDQTVIPKESGWFAQVNTTSGNVTGLREREIYTEDWIGLRALDEKGGLQFETVKGEHMRLREKDLKRLFGEYFGAERKKSGSEKVNKVYGVDEMKIDLR</sequence>
<name>A0ABR0KLE7_9EURO</name>
<keyword evidence="4" id="KW-0378">Hydrolase</keyword>
<evidence type="ECO:0000256" key="2">
    <source>
        <dbReference type="ARBA" id="ARBA00014212"/>
    </source>
</evidence>
<accession>A0ABR0KLE7</accession>
<evidence type="ECO:0000256" key="3">
    <source>
        <dbReference type="ARBA" id="ARBA00022729"/>
    </source>
</evidence>
<evidence type="ECO:0000256" key="6">
    <source>
        <dbReference type="ARBA" id="ARBA00023180"/>
    </source>
</evidence>
<keyword evidence="3 8" id="KW-0732">Signal</keyword>
<protein>
    <recommendedName>
        <fullName evidence="2">Palmitoyl-protein thioesterase 1</fullName>
        <ecNumber evidence="1">3.1.2.22</ecNumber>
    </recommendedName>
    <alternativeName>
        <fullName evidence="7">Palmitoyl-protein hydrolase 1</fullName>
    </alternativeName>
</protein>
<keyword evidence="5" id="KW-1015">Disulfide bond</keyword>
<evidence type="ECO:0000256" key="4">
    <source>
        <dbReference type="ARBA" id="ARBA00022801"/>
    </source>
</evidence>
<dbReference type="PRINTS" id="PR00414">
    <property type="entry name" value="PPTHIESTRASE"/>
</dbReference>
<evidence type="ECO:0000256" key="8">
    <source>
        <dbReference type="SAM" id="SignalP"/>
    </source>
</evidence>
<evidence type="ECO:0000313" key="9">
    <source>
        <dbReference type="EMBL" id="KAK5099692.1"/>
    </source>
</evidence>
<dbReference type="InterPro" id="IPR002472">
    <property type="entry name" value="Palm_thioest"/>
</dbReference>
<dbReference type="EC" id="3.1.2.22" evidence="1"/>
<gene>
    <name evidence="9" type="ORF">LTR24_001351</name>
</gene>